<dbReference type="PIRSF" id="PIRSF034934">
    <property type="entry name" value="AbiF_AbiD"/>
    <property type="match status" value="1"/>
</dbReference>
<organism evidence="1 2">
    <name type="scientific">Limosilactobacillus allomucosae</name>
    <dbReference type="NCBI Taxonomy" id="3142938"/>
    <lineage>
        <taxon>Bacteria</taxon>
        <taxon>Bacillati</taxon>
        <taxon>Bacillota</taxon>
        <taxon>Bacilli</taxon>
        <taxon>Lactobacillales</taxon>
        <taxon>Lactobacillaceae</taxon>
        <taxon>Limosilactobacillus</taxon>
    </lineage>
</organism>
<evidence type="ECO:0000313" key="2">
    <source>
        <dbReference type="Proteomes" id="UP001456307"/>
    </source>
</evidence>
<dbReference type="InterPro" id="IPR011664">
    <property type="entry name" value="Abi_system_AbiD/AbiF-like"/>
</dbReference>
<proteinExistence type="predicted"/>
<accession>A0ABV0I5H6</accession>
<dbReference type="EMBL" id="JBCNVT010000001">
    <property type="protein sequence ID" value="MEO5286422.1"/>
    <property type="molecule type" value="Genomic_DNA"/>
</dbReference>
<dbReference type="Proteomes" id="UP001456307">
    <property type="component" value="Unassembled WGS sequence"/>
</dbReference>
<dbReference type="InterPro" id="IPR017034">
    <property type="entry name" value="Abi_system_AbiD/AbiF"/>
</dbReference>
<protein>
    <submittedName>
        <fullName evidence="1">Abi family protein</fullName>
    </submittedName>
</protein>
<gene>
    <name evidence="1" type="ORF">AAVZ08_07490</name>
</gene>
<dbReference type="Pfam" id="PF07751">
    <property type="entry name" value="Abi_2"/>
    <property type="match status" value="1"/>
</dbReference>
<evidence type="ECO:0000313" key="1">
    <source>
        <dbReference type="EMBL" id="MEO5286422.1"/>
    </source>
</evidence>
<reference evidence="1 2" key="1">
    <citation type="submission" date="2024-04" db="EMBL/GenBank/DDBJ databases">
        <title>Limosilactobacillus allomucosae sp. nov., a novel species isolated from wild boar faecal samples as potential probiotics for domestic pigs.</title>
        <authorList>
            <person name="Chen B."/>
        </authorList>
    </citation>
    <scope>NUCLEOTIDE SEQUENCE [LARGE SCALE GENOMIC DNA]</scope>
    <source>
        <strain evidence="1 2">WILCCON 0055</strain>
    </source>
</reference>
<name>A0ABV0I5H6_9LACO</name>
<sequence>MLPKSFKTIDEQIKILTDRGMYIDEESLEYVKKYLLTNNYYSIINGYSKPFLEKENLYKLGTTFEEVCSLYLFDKDIKSALFDATLNVERHLKSIFAYRFAEAHQDETYAFLDVSSFNHNNSLEIAYIVNKLNKIIQKNKKYRNNSINHYISHYHNVPIWVLVDFLDFGDLYTLIKVIPPTIQNKIAKDLLSFIKDNDPSFSGLFPPETMLSFIKNIHETRNVCAHNNRLIYFNCRSDSIYFEPLHSRYNISSDDSRKNTYATFISTQYFLSKTEYAKLHNTIRKKFRYLNNKLSTIDIEEIENLLGFPKQWYKTPKIEQN</sequence>
<dbReference type="RefSeq" id="WP_347953511.1">
    <property type="nucleotide sequence ID" value="NZ_JBCNVP010000001.1"/>
</dbReference>
<keyword evidence="2" id="KW-1185">Reference proteome</keyword>
<comment type="caution">
    <text evidence="1">The sequence shown here is derived from an EMBL/GenBank/DDBJ whole genome shotgun (WGS) entry which is preliminary data.</text>
</comment>